<organism evidence="1">
    <name type="scientific">marine sediment metagenome</name>
    <dbReference type="NCBI Taxonomy" id="412755"/>
    <lineage>
        <taxon>unclassified sequences</taxon>
        <taxon>metagenomes</taxon>
        <taxon>ecological metagenomes</taxon>
    </lineage>
</organism>
<proteinExistence type="predicted"/>
<reference evidence="1" key="1">
    <citation type="journal article" date="2015" name="Nature">
        <title>Complex archaea that bridge the gap between prokaryotes and eukaryotes.</title>
        <authorList>
            <person name="Spang A."/>
            <person name="Saw J.H."/>
            <person name="Jorgensen S.L."/>
            <person name="Zaremba-Niedzwiedzka K."/>
            <person name="Martijn J."/>
            <person name="Lind A.E."/>
            <person name="van Eijk R."/>
            <person name="Schleper C."/>
            <person name="Guy L."/>
            <person name="Ettema T.J."/>
        </authorList>
    </citation>
    <scope>NUCLEOTIDE SEQUENCE</scope>
</reference>
<dbReference type="EMBL" id="LAZR01070169">
    <property type="protein sequence ID" value="KKK44548.1"/>
    <property type="molecule type" value="Genomic_DNA"/>
</dbReference>
<gene>
    <name evidence="1" type="ORF">LCGC14_3166920</name>
</gene>
<accession>A0A0F8VJD0</accession>
<sequence>MLRKKKCTDCKAPKLLNEFNLDRHKKDGHRSKCR</sequence>
<dbReference type="AlphaFoldDB" id="A0A0F8VJD0"/>
<comment type="caution">
    <text evidence="1">The sequence shown here is derived from an EMBL/GenBank/DDBJ whole genome shotgun (WGS) entry which is preliminary data.</text>
</comment>
<feature type="non-terminal residue" evidence="1">
    <location>
        <position position="34"/>
    </location>
</feature>
<evidence type="ECO:0000313" key="1">
    <source>
        <dbReference type="EMBL" id="KKK44548.1"/>
    </source>
</evidence>
<protein>
    <submittedName>
        <fullName evidence="1">Uncharacterized protein</fullName>
    </submittedName>
</protein>
<name>A0A0F8VJD0_9ZZZZ</name>